<organism evidence="3">
    <name type="scientific">Nicotiana tabacum</name>
    <name type="common">Common tobacco</name>
    <dbReference type="NCBI Taxonomy" id="4097"/>
    <lineage>
        <taxon>Eukaryota</taxon>
        <taxon>Viridiplantae</taxon>
        <taxon>Streptophyta</taxon>
        <taxon>Embryophyta</taxon>
        <taxon>Tracheophyta</taxon>
        <taxon>Spermatophyta</taxon>
        <taxon>Magnoliopsida</taxon>
        <taxon>eudicotyledons</taxon>
        <taxon>Gunneridae</taxon>
        <taxon>Pentapetalae</taxon>
        <taxon>asterids</taxon>
        <taxon>lamiids</taxon>
        <taxon>Solanales</taxon>
        <taxon>Solanaceae</taxon>
        <taxon>Nicotianoideae</taxon>
        <taxon>Nicotianeae</taxon>
        <taxon>Nicotiana</taxon>
    </lineage>
</organism>
<evidence type="ECO:0000313" key="3">
    <source>
        <dbReference type="RefSeq" id="XP_016509258.1"/>
    </source>
</evidence>
<evidence type="ECO:0000256" key="1">
    <source>
        <dbReference type="SAM" id="MobiDB-lite"/>
    </source>
</evidence>
<dbReference type="RefSeq" id="XP_016509258.1">
    <property type="nucleotide sequence ID" value="XM_016653772.1"/>
</dbReference>
<dbReference type="PaxDb" id="4097-A0A1S4D7E0"/>
<accession>A0A1S4D7E0</accession>
<dbReference type="OMA" id="CLTISHI"/>
<feature type="region of interest" description="Disordered" evidence="1">
    <location>
        <begin position="178"/>
        <end position="273"/>
    </location>
</feature>
<feature type="compositionally biased region" description="Basic and acidic residues" evidence="1">
    <location>
        <begin position="188"/>
        <end position="203"/>
    </location>
</feature>
<dbReference type="PANTHER" id="PTHR33233">
    <property type="entry name" value="ENDONUCLEASE/EXONUCLEASE/PHOSPHATASE"/>
    <property type="match status" value="1"/>
</dbReference>
<dbReference type="PANTHER" id="PTHR33233:SF17">
    <property type="entry name" value="DUF4283 DOMAIN-CONTAINING PROTEIN"/>
    <property type="match status" value="1"/>
</dbReference>
<feature type="compositionally biased region" description="Polar residues" evidence="1">
    <location>
        <begin position="233"/>
        <end position="245"/>
    </location>
</feature>
<evidence type="ECO:0000259" key="2">
    <source>
        <dbReference type="Pfam" id="PF14111"/>
    </source>
</evidence>
<name>A0A1S4D7E0_TOBAC</name>
<dbReference type="Pfam" id="PF14111">
    <property type="entry name" value="DUF4283"/>
    <property type="match status" value="1"/>
</dbReference>
<dbReference type="InterPro" id="IPR025558">
    <property type="entry name" value="DUF4283"/>
</dbReference>
<reference evidence="3" key="1">
    <citation type="submission" date="2025-08" db="UniProtKB">
        <authorList>
            <consortium name="RefSeq"/>
        </authorList>
    </citation>
    <scope>IDENTIFICATION</scope>
</reference>
<gene>
    <name evidence="3" type="primary">LOC107826745</name>
</gene>
<proteinExistence type="predicted"/>
<protein>
    <recommendedName>
        <fullName evidence="2">DUF4283 domain-containing protein</fullName>
    </recommendedName>
</protein>
<dbReference type="KEGG" id="nta:107826745"/>
<feature type="domain" description="DUF4283" evidence="2">
    <location>
        <begin position="2"/>
        <end position="72"/>
    </location>
</feature>
<dbReference type="OrthoDB" id="1939300at2759"/>
<dbReference type="AlphaFoldDB" id="A0A1S4D7E0"/>
<sequence length="273" mass="31226">MGETPGYSVMHRYISQMWNSITMPDLFLHGEGYYVVRFHNTKDMNEILFSGPYSIRNRPIILKPWTPAFDFSQEFMTEIPLWVKFPKLPMSCWGCGSLGRIASALGKPLFADECTTKQTRISYARMLIEVNVSKPLPDTIVVMEPNGKKFQQEVVFEWKPQFCTQCLTISHICNKQPEQQGRPIQNRRRGEQKKVVQEWKPKDVSSTSQLADTKQLVHVEVTQPKANEGMKMLQQQDNGAHSKVTTPVEVSKNTSKGKEQVPSPELNLINSHN</sequence>